<dbReference type="InterPro" id="IPR006603">
    <property type="entry name" value="PQ-loop_rpt"/>
</dbReference>
<feature type="region of interest" description="Disordered" evidence="5">
    <location>
        <begin position="232"/>
        <end position="302"/>
    </location>
</feature>
<evidence type="ECO:0000313" key="7">
    <source>
        <dbReference type="EMBL" id="PSN72589.1"/>
    </source>
</evidence>
<dbReference type="GO" id="GO:0016020">
    <property type="term" value="C:membrane"/>
    <property type="evidence" value="ECO:0007669"/>
    <property type="project" value="UniProtKB-SubCell"/>
</dbReference>
<evidence type="ECO:0000256" key="4">
    <source>
        <dbReference type="ARBA" id="ARBA00023136"/>
    </source>
</evidence>
<comment type="subcellular location">
    <subcellularLocation>
        <location evidence="1">Membrane</location>
        <topology evidence="1">Multi-pass membrane protein</topology>
    </subcellularLocation>
</comment>
<feature type="transmembrane region" description="Helical" evidence="6">
    <location>
        <begin position="93"/>
        <end position="113"/>
    </location>
</feature>
<evidence type="ECO:0000256" key="5">
    <source>
        <dbReference type="SAM" id="MobiDB-lite"/>
    </source>
</evidence>
<dbReference type="PANTHER" id="PTHR16201:SF37">
    <property type="entry name" value="PQ-LOOP REPEAT-CONTAINING PROTEIN"/>
    <property type="match status" value="1"/>
</dbReference>
<keyword evidence="2 6" id="KW-0812">Transmembrane</keyword>
<feature type="transmembrane region" description="Helical" evidence="6">
    <location>
        <begin position="125"/>
        <end position="145"/>
    </location>
</feature>
<evidence type="ECO:0000256" key="1">
    <source>
        <dbReference type="ARBA" id="ARBA00004141"/>
    </source>
</evidence>
<name>A0A2T2P4N2_CORCC</name>
<organism evidence="7 8">
    <name type="scientific">Corynespora cassiicola Philippines</name>
    <dbReference type="NCBI Taxonomy" id="1448308"/>
    <lineage>
        <taxon>Eukaryota</taxon>
        <taxon>Fungi</taxon>
        <taxon>Dikarya</taxon>
        <taxon>Ascomycota</taxon>
        <taxon>Pezizomycotina</taxon>
        <taxon>Dothideomycetes</taxon>
        <taxon>Pleosporomycetidae</taxon>
        <taxon>Pleosporales</taxon>
        <taxon>Corynesporascaceae</taxon>
        <taxon>Corynespora</taxon>
    </lineage>
</organism>
<dbReference type="OrthoDB" id="407617at2759"/>
<keyword evidence="8" id="KW-1185">Reference proteome</keyword>
<keyword evidence="4 6" id="KW-0472">Membrane</keyword>
<proteinExistence type="predicted"/>
<dbReference type="AlphaFoldDB" id="A0A2T2P4N2"/>
<keyword evidence="3 6" id="KW-1133">Transmembrane helix</keyword>
<evidence type="ECO:0000256" key="2">
    <source>
        <dbReference type="ARBA" id="ARBA00022692"/>
    </source>
</evidence>
<reference evidence="7 8" key="1">
    <citation type="journal article" date="2018" name="Front. Microbiol.">
        <title>Genome-Wide Analysis of Corynespora cassiicola Leaf Fall Disease Putative Effectors.</title>
        <authorList>
            <person name="Lopez D."/>
            <person name="Ribeiro S."/>
            <person name="Label P."/>
            <person name="Fumanal B."/>
            <person name="Venisse J.S."/>
            <person name="Kohler A."/>
            <person name="de Oliveira R.R."/>
            <person name="Labutti K."/>
            <person name="Lipzen A."/>
            <person name="Lail K."/>
            <person name="Bauer D."/>
            <person name="Ohm R.A."/>
            <person name="Barry K.W."/>
            <person name="Spatafora J."/>
            <person name="Grigoriev I.V."/>
            <person name="Martin F.M."/>
            <person name="Pujade-Renaud V."/>
        </authorList>
    </citation>
    <scope>NUCLEOTIDE SEQUENCE [LARGE SCALE GENOMIC DNA]</scope>
    <source>
        <strain evidence="7 8">Philippines</strain>
    </source>
</reference>
<dbReference type="PANTHER" id="PTHR16201">
    <property type="entry name" value="SEVEN TRANSMEMBRANE PROTEIN 1-RELATED"/>
    <property type="match status" value="1"/>
</dbReference>
<evidence type="ECO:0008006" key="9">
    <source>
        <dbReference type="Google" id="ProtNLM"/>
    </source>
</evidence>
<evidence type="ECO:0000256" key="3">
    <source>
        <dbReference type="ARBA" id="ARBA00022989"/>
    </source>
</evidence>
<accession>A0A2T2P4N2</accession>
<dbReference type="Gene3D" id="1.20.1280.290">
    <property type="match status" value="1"/>
</dbReference>
<feature type="transmembrane region" description="Helical" evidence="6">
    <location>
        <begin position="32"/>
        <end position="51"/>
    </location>
</feature>
<gene>
    <name evidence="7" type="ORF">BS50DRAFT_255023</name>
</gene>
<dbReference type="InterPro" id="IPR051415">
    <property type="entry name" value="LAAT-1"/>
</dbReference>
<dbReference type="Pfam" id="PF04193">
    <property type="entry name" value="PQ-loop"/>
    <property type="match status" value="1"/>
</dbReference>
<feature type="transmembrane region" description="Helical" evidence="6">
    <location>
        <begin position="157"/>
        <end position="177"/>
    </location>
</feature>
<evidence type="ECO:0000256" key="6">
    <source>
        <dbReference type="SAM" id="Phobius"/>
    </source>
</evidence>
<dbReference type="SMART" id="SM00679">
    <property type="entry name" value="CTNS"/>
    <property type="match status" value="2"/>
</dbReference>
<dbReference type="Proteomes" id="UP000240883">
    <property type="component" value="Unassembled WGS sequence"/>
</dbReference>
<protein>
    <recommendedName>
        <fullName evidence="9">PQ-loop-domain-containing protein</fullName>
    </recommendedName>
</protein>
<evidence type="ECO:0000313" key="8">
    <source>
        <dbReference type="Proteomes" id="UP000240883"/>
    </source>
</evidence>
<sequence length="302" mass="33559">MTAPQESIPAAANILGIIPQIWHNWRLKSTEGLPLSMVMLWAVCGVPYGVYAIVQNFNFALKFQPQCFAGLTLITWGQILYYGKKWSVMKSTIVTILVAISFAVSEAILIVTLRKPYYNGVEWPMMMMAIIASAMQALGLIPPYFEMAKRNGRLIGINFGFLTIDYAGAFFSLMALVAQNTFDALGGSMYIVCMLLESGMFISHWIWLWRVRHVRREAKKAGKTYDQYIAENPSKKLPRSESSESVPDLESGDGGSQGAVVTPEKSVAAPSRTEEVTVDIPAATEDNTIQYPEKTQDPHSRT</sequence>
<feature type="transmembrane region" description="Helical" evidence="6">
    <location>
        <begin position="189"/>
        <end position="209"/>
    </location>
</feature>
<dbReference type="EMBL" id="KZ678130">
    <property type="protein sequence ID" value="PSN72589.1"/>
    <property type="molecule type" value="Genomic_DNA"/>
</dbReference>